<dbReference type="EMBL" id="OW152842">
    <property type="protein sequence ID" value="CAH2064939.1"/>
    <property type="molecule type" value="Genomic_DNA"/>
</dbReference>
<organism evidence="2 3">
    <name type="scientific">Iphiclides podalirius</name>
    <name type="common">scarce swallowtail</name>
    <dbReference type="NCBI Taxonomy" id="110791"/>
    <lineage>
        <taxon>Eukaryota</taxon>
        <taxon>Metazoa</taxon>
        <taxon>Ecdysozoa</taxon>
        <taxon>Arthropoda</taxon>
        <taxon>Hexapoda</taxon>
        <taxon>Insecta</taxon>
        <taxon>Pterygota</taxon>
        <taxon>Neoptera</taxon>
        <taxon>Endopterygota</taxon>
        <taxon>Lepidoptera</taxon>
        <taxon>Glossata</taxon>
        <taxon>Ditrysia</taxon>
        <taxon>Papilionoidea</taxon>
        <taxon>Papilionidae</taxon>
        <taxon>Papilioninae</taxon>
        <taxon>Iphiclides</taxon>
    </lineage>
</organism>
<dbReference type="InterPro" id="IPR009057">
    <property type="entry name" value="Homeodomain-like_sf"/>
</dbReference>
<protein>
    <recommendedName>
        <fullName evidence="4">Transposase</fullName>
    </recommendedName>
</protein>
<evidence type="ECO:0000313" key="2">
    <source>
        <dbReference type="EMBL" id="CAH2064939.1"/>
    </source>
</evidence>
<dbReference type="Proteomes" id="UP000837857">
    <property type="component" value="Chromosome 30"/>
</dbReference>
<dbReference type="CDD" id="cd00090">
    <property type="entry name" value="HTH_ARSR"/>
    <property type="match status" value="1"/>
</dbReference>
<name>A0ABN8IS41_9NEOP</name>
<dbReference type="Gene3D" id="1.10.10.10">
    <property type="entry name" value="Winged helix-like DNA-binding domain superfamily/Winged helix DNA-binding domain"/>
    <property type="match status" value="1"/>
</dbReference>
<dbReference type="SUPFAM" id="SSF46689">
    <property type="entry name" value="Homeodomain-like"/>
    <property type="match status" value="1"/>
</dbReference>
<proteinExistence type="predicted"/>
<accession>A0ABN8IS41</accession>
<dbReference type="InterPro" id="IPR036388">
    <property type="entry name" value="WH-like_DNA-bd_sf"/>
</dbReference>
<dbReference type="Pfam" id="PF13384">
    <property type="entry name" value="HTH_23"/>
    <property type="match status" value="1"/>
</dbReference>
<comment type="subcellular location">
    <subcellularLocation>
        <location evidence="1">Nucleus</location>
    </subcellularLocation>
</comment>
<evidence type="ECO:0000313" key="3">
    <source>
        <dbReference type="Proteomes" id="UP000837857"/>
    </source>
</evidence>
<reference evidence="2" key="1">
    <citation type="submission" date="2022-03" db="EMBL/GenBank/DDBJ databases">
        <authorList>
            <person name="Martin H S."/>
        </authorList>
    </citation>
    <scope>NUCLEOTIDE SEQUENCE</scope>
</reference>
<gene>
    <name evidence="2" type="ORF">IPOD504_LOCUS12964</name>
</gene>
<keyword evidence="3" id="KW-1185">Reference proteome</keyword>
<sequence>MPRNLSADERERIIVLHQEGLNISQIADALNVTRGTASRWVARYKSEGSLRDRERDRPMRVVKKSDINRMVQLRGISLRADQIVCGKIQLFHKNNTQIFEYERFRK</sequence>
<dbReference type="InterPro" id="IPR011991">
    <property type="entry name" value="ArsR-like_HTH"/>
</dbReference>
<evidence type="ECO:0000256" key="1">
    <source>
        <dbReference type="ARBA" id="ARBA00004123"/>
    </source>
</evidence>
<feature type="non-terminal residue" evidence="2">
    <location>
        <position position="1"/>
    </location>
</feature>
<evidence type="ECO:0008006" key="4">
    <source>
        <dbReference type="Google" id="ProtNLM"/>
    </source>
</evidence>